<gene>
    <name evidence="2" type="ORF">Acor_36810</name>
</gene>
<keyword evidence="1" id="KW-1133">Transmembrane helix</keyword>
<keyword evidence="3" id="KW-1185">Reference proteome</keyword>
<evidence type="ECO:0000313" key="3">
    <source>
        <dbReference type="Proteomes" id="UP000334990"/>
    </source>
</evidence>
<dbReference type="Proteomes" id="UP000334990">
    <property type="component" value="Unassembled WGS sequence"/>
</dbReference>
<accession>A0A5M3VXM5</accession>
<reference evidence="2 3" key="1">
    <citation type="submission" date="2019-10" db="EMBL/GenBank/DDBJ databases">
        <title>Whole genome shotgun sequence of Acrocarpospora corrugata NBRC 13972.</title>
        <authorList>
            <person name="Ichikawa N."/>
            <person name="Kimura A."/>
            <person name="Kitahashi Y."/>
            <person name="Komaki H."/>
            <person name="Oguchi A."/>
        </authorList>
    </citation>
    <scope>NUCLEOTIDE SEQUENCE [LARGE SCALE GENOMIC DNA]</scope>
    <source>
        <strain evidence="2 3">NBRC 13972</strain>
    </source>
</reference>
<feature type="transmembrane region" description="Helical" evidence="1">
    <location>
        <begin position="100"/>
        <end position="116"/>
    </location>
</feature>
<organism evidence="2 3">
    <name type="scientific">Acrocarpospora corrugata</name>
    <dbReference type="NCBI Taxonomy" id="35763"/>
    <lineage>
        <taxon>Bacteria</taxon>
        <taxon>Bacillati</taxon>
        <taxon>Actinomycetota</taxon>
        <taxon>Actinomycetes</taxon>
        <taxon>Streptosporangiales</taxon>
        <taxon>Streptosporangiaceae</taxon>
        <taxon>Acrocarpospora</taxon>
    </lineage>
</organism>
<keyword evidence="1" id="KW-0472">Membrane</keyword>
<feature type="transmembrane region" description="Helical" evidence="1">
    <location>
        <begin position="122"/>
        <end position="141"/>
    </location>
</feature>
<keyword evidence="1" id="KW-0812">Transmembrane</keyword>
<dbReference type="InterPro" id="IPR046717">
    <property type="entry name" value="DUF6609"/>
</dbReference>
<feature type="transmembrane region" description="Helical" evidence="1">
    <location>
        <begin position="67"/>
        <end position="88"/>
    </location>
</feature>
<name>A0A5M3VXM5_9ACTN</name>
<dbReference type="AlphaFoldDB" id="A0A5M3VXM5"/>
<proteinExistence type="predicted"/>
<feature type="transmembrane region" description="Helical" evidence="1">
    <location>
        <begin position="14"/>
        <end position="35"/>
    </location>
</feature>
<feature type="transmembrane region" description="Helical" evidence="1">
    <location>
        <begin position="148"/>
        <end position="171"/>
    </location>
</feature>
<dbReference type="Pfam" id="PF20313">
    <property type="entry name" value="DUF6609"/>
    <property type="match status" value="1"/>
</dbReference>
<protein>
    <submittedName>
        <fullName evidence="2">Uncharacterized protein</fullName>
    </submittedName>
</protein>
<sequence>MSASLAALDHPFPLIRGGGIFLICVGLGFFLGLFFPRKWIPLAAGGFIVGFTGSGLSALLPSLGTPSLLSIGALVAAVVFEVAVIVYLVRRLGDGDERRLTLSIMLVVGLHFAIMGPAHGPLIAALGVLTAVNAAIGLWAAPKAPITPFFLVDSVMKIAFGVWMLAFYPAYTFF</sequence>
<evidence type="ECO:0000256" key="1">
    <source>
        <dbReference type="SAM" id="Phobius"/>
    </source>
</evidence>
<comment type="caution">
    <text evidence="2">The sequence shown here is derived from an EMBL/GenBank/DDBJ whole genome shotgun (WGS) entry which is preliminary data.</text>
</comment>
<dbReference type="RefSeq" id="WP_155337894.1">
    <property type="nucleotide sequence ID" value="NZ_BAAABN010000061.1"/>
</dbReference>
<evidence type="ECO:0000313" key="2">
    <source>
        <dbReference type="EMBL" id="GES01617.1"/>
    </source>
</evidence>
<dbReference type="OrthoDB" id="3531426at2"/>
<feature type="transmembrane region" description="Helical" evidence="1">
    <location>
        <begin position="42"/>
        <end position="61"/>
    </location>
</feature>
<dbReference type="EMBL" id="BLAD01000052">
    <property type="protein sequence ID" value="GES01617.1"/>
    <property type="molecule type" value="Genomic_DNA"/>
</dbReference>